<protein>
    <recommendedName>
        <fullName evidence="4">MORN repeat protein</fullName>
    </recommendedName>
</protein>
<keyword evidence="1" id="KW-0677">Repeat</keyword>
<dbReference type="AlphaFoldDB" id="A0A5C7FNB7"/>
<evidence type="ECO:0000313" key="2">
    <source>
        <dbReference type="EMBL" id="TXF89012.1"/>
    </source>
</evidence>
<evidence type="ECO:0008006" key="4">
    <source>
        <dbReference type="Google" id="ProtNLM"/>
    </source>
</evidence>
<dbReference type="FunFam" id="2.20.110.10:FF:000002">
    <property type="entry name" value="Phosphatidylinositol 4-phosphate 5-kinase 8"/>
    <property type="match status" value="1"/>
</dbReference>
<reference evidence="2 3" key="1">
    <citation type="submission" date="2019-08" db="EMBL/GenBank/DDBJ databases">
        <title>Lewinella sp. strain SSH13 Genome sequencing and assembly.</title>
        <authorList>
            <person name="Kim I."/>
        </authorList>
    </citation>
    <scope>NUCLEOTIDE SEQUENCE [LARGE SCALE GENOMIC DNA]</scope>
    <source>
        <strain evidence="2 3">SSH13</strain>
    </source>
</reference>
<accession>A0A5C7FNB7</accession>
<dbReference type="SMART" id="SM00698">
    <property type="entry name" value="MORN"/>
    <property type="match status" value="4"/>
</dbReference>
<dbReference type="PANTHER" id="PTHR43215">
    <property type="entry name" value="RADIAL SPOKE HEAD 1 HOMOLOG"/>
    <property type="match status" value="1"/>
</dbReference>
<dbReference type="OrthoDB" id="1097666at2"/>
<organism evidence="2 3">
    <name type="scientific">Neolewinella aurantiaca</name>
    <dbReference type="NCBI Taxonomy" id="2602767"/>
    <lineage>
        <taxon>Bacteria</taxon>
        <taxon>Pseudomonadati</taxon>
        <taxon>Bacteroidota</taxon>
        <taxon>Saprospiria</taxon>
        <taxon>Saprospirales</taxon>
        <taxon>Lewinellaceae</taxon>
        <taxon>Neolewinella</taxon>
    </lineage>
</organism>
<comment type="caution">
    <text evidence="2">The sequence shown here is derived from an EMBL/GenBank/DDBJ whole genome shotgun (WGS) entry which is preliminary data.</text>
</comment>
<gene>
    <name evidence="2" type="ORF">FUA23_12035</name>
</gene>
<dbReference type="InterPro" id="IPR003409">
    <property type="entry name" value="MORN"/>
</dbReference>
<evidence type="ECO:0000313" key="3">
    <source>
        <dbReference type="Proteomes" id="UP000321907"/>
    </source>
</evidence>
<dbReference type="PANTHER" id="PTHR43215:SF14">
    <property type="entry name" value="RADIAL SPOKE HEAD 1 HOMOLOG"/>
    <property type="match status" value="1"/>
</dbReference>
<dbReference type="GO" id="GO:0005829">
    <property type="term" value="C:cytosol"/>
    <property type="evidence" value="ECO:0007669"/>
    <property type="project" value="TreeGrafter"/>
</dbReference>
<proteinExistence type="predicted"/>
<evidence type="ECO:0000256" key="1">
    <source>
        <dbReference type="ARBA" id="ARBA00022737"/>
    </source>
</evidence>
<dbReference type="SUPFAM" id="SSF82185">
    <property type="entry name" value="Histone H3 K4-specific methyltransferase SET7/9 N-terminal domain"/>
    <property type="match status" value="1"/>
</dbReference>
<dbReference type="EMBL" id="VOXD01000017">
    <property type="protein sequence ID" value="TXF89012.1"/>
    <property type="molecule type" value="Genomic_DNA"/>
</dbReference>
<dbReference type="RefSeq" id="WP_147930998.1">
    <property type="nucleotide sequence ID" value="NZ_VOXD01000017.1"/>
</dbReference>
<sequence>MLKSKATLPLLLALLGALGYIVFTHQEISQERARRLELTQDSIRLAERLVAYTSLATADSLFHAGRYAPAREAYQKLMADDSFSLFAVYLPERMAHAGRLLRRKQQPDTFQQRLLRPVAASAVELLPSVLPTPVSPLQPDASAYDSLGLLLRQAEGQVRDLRARLRQTTGANYLTFRSRENNEIYYVGEISEGKANGRGVALLSTGSRYEGEWKDNQKHGMGTFHWSDGARYEGEYENDKRSGEGSYYFPEGGVYAGGWKDDLRHGQGVFTNAKGKIVAQGIWRKDELVE</sequence>
<keyword evidence="3" id="KW-1185">Reference proteome</keyword>
<dbReference type="Pfam" id="PF02493">
    <property type="entry name" value="MORN"/>
    <property type="match status" value="4"/>
</dbReference>
<dbReference type="Gene3D" id="2.20.110.10">
    <property type="entry name" value="Histone H3 K4-specific methyltransferase SET7/9 N-terminal domain"/>
    <property type="match status" value="2"/>
</dbReference>
<name>A0A5C7FNB7_9BACT</name>
<dbReference type="Proteomes" id="UP000321907">
    <property type="component" value="Unassembled WGS sequence"/>
</dbReference>